<feature type="transmembrane region" description="Helical" evidence="8">
    <location>
        <begin position="99"/>
        <end position="117"/>
    </location>
</feature>
<feature type="transmembrane region" description="Helical" evidence="8">
    <location>
        <begin position="153"/>
        <end position="170"/>
    </location>
</feature>
<feature type="transmembrane region" description="Helical" evidence="8">
    <location>
        <begin position="427"/>
        <end position="448"/>
    </location>
</feature>
<protein>
    <submittedName>
        <fullName evidence="10">4-amino-4-deoxy-L-arabinose transferase and related glycosyltransferases of PMT family</fullName>
    </submittedName>
</protein>
<dbReference type="PANTHER" id="PTHR33908:SF11">
    <property type="entry name" value="MEMBRANE PROTEIN"/>
    <property type="match status" value="1"/>
</dbReference>
<keyword evidence="5 8" id="KW-0812">Transmembrane</keyword>
<evidence type="ECO:0000256" key="8">
    <source>
        <dbReference type="SAM" id="Phobius"/>
    </source>
</evidence>
<keyword evidence="3" id="KW-0328">Glycosyltransferase</keyword>
<feature type="transmembrane region" description="Helical" evidence="8">
    <location>
        <begin position="201"/>
        <end position="218"/>
    </location>
</feature>
<dbReference type="InterPro" id="IPR050297">
    <property type="entry name" value="LipidA_mod_glycosyltrf_83"/>
</dbReference>
<dbReference type="GO" id="GO:0016763">
    <property type="term" value="F:pentosyltransferase activity"/>
    <property type="evidence" value="ECO:0007669"/>
    <property type="project" value="TreeGrafter"/>
</dbReference>
<organism evidence="10 11">
    <name type="scientific">Candidatus Woesebacteria bacterium GW2011_GWA1_38_8</name>
    <dbReference type="NCBI Taxonomy" id="1618547"/>
    <lineage>
        <taxon>Bacteria</taxon>
        <taxon>Candidatus Woeseibacteriota</taxon>
    </lineage>
</organism>
<gene>
    <name evidence="10" type="ORF">UT06_C0022G0007</name>
</gene>
<dbReference type="Proteomes" id="UP000034710">
    <property type="component" value="Unassembled WGS sequence"/>
</dbReference>
<evidence type="ECO:0000256" key="3">
    <source>
        <dbReference type="ARBA" id="ARBA00022676"/>
    </source>
</evidence>
<dbReference type="Pfam" id="PF02366">
    <property type="entry name" value="PMT"/>
    <property type="match status" value="1"/>
</dbReference>
<evidence type="ECO:0000313" key="10">
    <source>
        <dbReference type="EMBL" id="KKQ83443.1"/>
    </source>
</evidence>
<feature type="transmembrane region" description="Helical" evidence="8">
    <location>
        <begin position="7"/>
        <end position="27"/>
    </location>
</feature>
<evidence type="ECO:0000256" key="1">
    <source>
        <dbReference type="ARBA" id="ARBA00004651"/>
    </source>
</evidence>
<dbReference type="PANTHER" id="PTHR33908">
    <property type="entry name" value="MANNOSYLTRANSFERASE YKCB-RELATED"/>
    <property type="match status" value="1"/>
</dbReference>
<dbReference type="GO" id="GO:0000030">
    <property type="term" value="F:mannosyltransferase activity"/>
    <property type="evidence" value="ECO:0007669"/>
    <property type="project" value="InterPro"/>
</dbReference>
<feature type="domain" description="ArnT-like N-terminal" evidence="9">
    <location>
        <begin position="16"/>
        <end position="117"/>
    </location>
</feature>
<name>A0A0G0KUS9_9BACT</name>
<feature type="transmembrane region" description="Helical" evidence="8">
    <location>
        <begin position="348"/>
        <end position="366"/>
    </location>
</feature>
<comment type="caution">
    <text evidence="10">The sequence shown here is derived from an EMBL/GenBank/DDBJ whole genome shotgun (WGS) entry which is preliminary data.</text>
</comment>
<sequence length="581" mass="67247">MANLRSLIINQRTLIIILLLAAFLRLYKLDNYPAFNADEAAIGYNAYSLLETGKDEHGNPWPIHFQSFNDYKPGLYVYLVMPFVKIIGLNEWSVRFPNALLGIASVYLIYLLVREMVNGQWLMVKKKSIINDQSLAIEDLDSKQSYLLTTNHQLLAIIASFLLAISPWHLHFSRGGWEVNTATFFIMLGVYFFLKYISKKRFLFIVSCLLFLVLSMYSYHSARIISPLLFFGLLTLFWKEINLKIKQLMILGLIGFLFSAPLIVDLTKSDIVSRAAGVGLFADTGPIERTNEQRMEHAGVVSRIFHNKATNYGLTFLKNWGEHYHGLFLFVSGDEIQRNRVPETGQMYLFEIITVILGLCVLFSRIIQNSKFIILILYWLLIAPIPASMTFQSPHSLRAQNMVIPLTIISAIGLAYLTRIIHTSKPFFRFAFYILLTTVIVWSFSRYLHMYYVHMSKEYPYSSQYGVKELINYIEDGGRTFKNIVVTNKYDQPYILFLFYTKYPPQLFQKEHILTPRDKYGFSTVDQYSNFIFKSIDWDSDKLLYPDSLIIGSNEEIPDETNITKKIYGSNGYLYFKVVVN</sequence>
<dbReference type="AlphaFoldDB" id="A0A0G0KUS9"/>
<dbReference type="EMBL" id="LBVJ01000022">
    <property type="protein sequence ID" value="KKQ83443.1"/>
    <property type="molecule type" value="Genomic_DNA"/>
</dbReference>
<dbReference type="GO" id="GO:0005886">
    <property type="term" value="C:plasma membrane"/>
    <property type="evidence" value="ECO:0007669"/>
    <property type="project" value="UniProtKB-SubCell"/>
</dbReference>
<evidence type="ECO:0000256" key="4">
    <source>
        <dbReference type="ARBA" id="ARBA00022679"/>
    </source>
</evidence>
<evidence type="ECO:0000256" key="2">
    <source>
        <dbReference type="ARBA" id="ARBA00022475"/>
    </source>
</evidence>
<keyword evidence="7 8" id="KW-0472">Membrane</keyword>
<feature type="transmembrane region" description="Helical" evidence="8">
    <location>
        <begin position="176"/>
        <end position="194"/>
    </location>
</feature>
<evidence type="ECO:0000313" key="11">
    <source>
        <dbReference type="Proteomes" id="UP000034710"/>
    </source>
</evidence>
<reference evidence="10 11" key="1">
    <citation type="journal article" date="2015" name="Nature">
        <title>rRNA introns, odd ribosomes, and small enigmatic genomes across a large radiation of phyla.</title>
        <authorList>
            <person name="Brown C.T."/>
            <person name="Hug L.A."/>
            <person name="Thomas B.C."/>
            <person name="Sharon I."/>
            <person name="Castelle C.J."/>
            <person name="Singh A."/>
            <person name="Wilkins M.J."/>
            <person name="Williams K.H."/>
            <person name="Banfield J.F."/>
        </authorList>
    </citation>
    <scope>NUCLEOTIDE SEQUENCE [LARGE SCALE GENOMIC DNA]</scope>
</reference>
<feature type="transmembrane region" description="Helical" evidence="8">
    <location>
        <begin position="403"/>
        <end position="421"/>
    </location>
</feature>
<proteinExistence type="predicted"/>
<accession>A0A0G0KUS9</accession>
<keyword evidence="4 10" id="KW-0808">Transferase</keyword>
<comment type="subcellular location">
    <subcellularLocation>
        <location evidence="1">Cell membrane</location>
        <topology evidence="1">Multi-pass membrane protein</topology>
    </subcellularLocation>
</comment>
<dbReference type="InterPro" id="IPR003342">
    <property type="entry name" value="ArnT-like_N"/>
</dbReference>
<dbReference type="GO" id="GO:0006493">
    <property type="term" value="P:protein O-linked glycosylation"/>
    <property type="evidence" value="ECO:0007669"/>
    <property type="project" value="InterPro"/>
</dbReference>
<evidence type="ECO:0000256" key="6">
    <source>
        <dbReference type="ARBA" id="ARBA00022989"/>
    </source>
</evidence>
<evidence type="ECO:0000256" key="7">
    <source>
        <dbReference type="ARBA" id="ARBA00023136"/>
    </source>
</evidence>
<feature type="transmembrane region" description="Helical" evidence="8">
    <location>
        <begin position="372"/>
        <end position="391"/>
    </location>
</feature>
<keyword evidence="2" id="KW-1003">Cell membrane</keyword>
<evidence type="ECO:0000256" key="5">
    <source>
        <dbReference type="ARBA" id="ARBA00022692"/>
    </source>
</evidence>
<evidence type="ECO:0000259" key="9">
    <source>
        <dbReference type="Pfam" id="PF02366"/>
    </source>
</evidence>
<keyword evidence="6 8" id="KW-1133">Transmembrane helix</keyword>
<dbReference type="GO" id="GO:0009103">
    <property type="term" value="P:lipopolysaccharide biosynthetic process"/>
    <property type="evidence" value="ECO:0007669"/>
    <property type="project" value="UniProtKB-ARBA"/>
</dbReference>